<name>A0A0D5YNY9_9FLAO</name>
<keyword evidence="1" id="KW-0472">Membrane</keyword>
<keyword evidence="1" id="KW-0812">Transmembrane</keyword>
<evidence type="ECO:0000313" key="2">
    <source>
        <dbReference type="EMBL" id="AKA33957.1"/>
    </source>
</evidence>
<dbReference type="Pfam" id="PF12725">
    <property type="entry name" value="DUF3810"/>
    <property type="match status" value="1"/>
</dbReference>
<feature type="transmembrane region" description="Helical" evidence="1">
    <location>
        <begin position="49"/>
        <end position="75"/>
    </location>
</feature>
<dbReference type="STRING" id="516051.VC82_271"/>
<dbReference type="OrthoDB" id="1048788at2"/>
<dbReference type="AlphaFoldDB" id="A0A0D5YNY9"/>
<reference evidence="2 3" key="1">
    <citation type="submission" date="2015-03" db="EMBL/GenBank/DDBJ databases">
        <title>Complete genome sequence of Muricauda lutaonensis CC-HSB-11T, isolated from a coastal hot spring.</title>
        <authorList>
            <person name="Kim K.M."/>
        </authorList>
    </citation>
    <scope>NUCLEOTIDE SEQUENCE [LARGE SCALE GENOMIC DNA]</scope>
    <source>
        <strain evidence="2 3">CC-HSB-11</strain>
    </source>
</reference>
<accession>A0A0D5YNY9</accession>
<evidence type="ECO:0000256" key="1">
    <source>
        <dbReference type="SAM" id="Phobius"/>
    </source>
</evidence>
<proteinExistence type="predicted"/>
<feature type="transmembrane region" description="Helical" evidence="1">
    <location>
        <begin position="87"/>
        <end position="106"/>
    </location>
</feature>
<dbReference type="HOGENOM" id="CLU_052630_0_0_10"/>
<dbReference type="InterPro" id="IPR024294">
    <property type="entry name" value="DUF3810"/>
</dbReference>
<dbReference type="PATRIC" id="fig|516051.4.peg.281"/>
<protein>
    <submittedName>
        <fullName evidence="2">Amino acid permease</fullName>
    </submittedName>
</protein>
<dbReference type="EMBL" id="CP011071">
    <property type="protein sequence ID" value="AKA33957.1"/>
    <property type="molecule type" value="Genomic_DNA"/>
</dbReference>
<organism evidence="2 3">
    <name type="scientific">Flagellimonas lutaonensis</name>
    <dbReference type="NCBI Taxonomy" id="516051"/>
    <lineage>
        <taxon>Bacteria</taxon>
        <taxon>Pseudomonadati</taxon>
        <taxon>Bacteroidota</taxon>
        <taxon>Flavobacteriia</taxon>
        <taxon>Flavobacteriales</taxon>
        <taxon>Flavobacteriaceae</taxon>
        <taxon>Flagellimonas</taxon>
    </lineage>
</organism>
<evidence type="ECO:0000313" key="3">
    <source>
        <dbReference type="Proteomes" id="UP000032726"/>
    </source>
</evidence>
<dbReference type="RefSeq" id="WP_045800787.1">
    <property type="nucleotide sequence ID" value="NZ_CP011071.1"/>
</dbReference>
<keyword evidence="1" id="KW-1133">Transmembrane helix</keyword>
<gene>
    <name evidence="2" type="ORF">VC82_271</name>
</gene>
<dbReference type="Proteomes" id="UP000032726">
    <property type="component" value="Chromosome"/>
</dbReference>
<sequence length="355" mass="41213">MKARVKNGIALALLPQILLVKWVARHPDRVEVFYSEGIYPVLSRFLRLLFGWIPFSFGDLLYTVLAVLAIRYLYLRWKTIRRKPFPFFRNIITVLSAVYFVFHLFWGMNYYRLPIEEKMGIATNYTSRELQALSEKLVQRTNSLHLQITRDSTMPVTVPFSDRDIYKMTYRGYQLIKEEHPFLEYKTRSLKSSLYSLPLTYMGYGGYLNPFTNEAQVNAKVPAFRLASISGHEVGHQIGYSAEDATNFIGFLVTSRHPDPYFKYAAHTHALAYCLSELSVADPEMFDMLYAGLNEGIRKNYQELVQFWERYQNPLEPLFKSAFSTFLKANNQEKGIESYNAAVGLLIGYDRAYGF</sequence>
<keyword evidence="3" id="KW-1185">Reference proteome</keyword>
<dbReference type="KEGG" id="mlt:VC82_271"/>